<dbReference type="Pfam" id="PF00903">
    <property type="entry name" value="Glyoxalase"/>
    <property type="match status" value="1"/>
</dbReference>
<feature type="chain" id="PRO_5045571313" evidence="1">
    <location>
        <begin position="24"/>
        <end position="174"/>
    </location>
</feature>
<dbReference type="RefSeq" id="WP_354546663.1">
    <property type="nucleotide sequence ID" value="NZ_JBEPSD010000001.1"/>
</dbReference>
<keyword evidence="4" id="KW-1185">Reference proteome</keyword>
<dbReference type="Proteomes" id="UP001549251">
    <property type="component" value="Unassembled WGS sequence"/>
</dbReference>
<proteinExistence type="predicted"/>
<dbReference type="CDD" id="cd06587">
    <property type="entry name" value="VOC"/>
    <property type="match status" value="1"/>
</dbReference>
<reference evidence="3 4" key="1">
    <citation type="submission" date="2024-06" db="EMBL/GenBank/DDBJ databases">
        <title>Sorghum-associated microbial communities from plants grown in Nebraska, USA.</title>
        <authorList>
            <person name="Schachtman D."/>
        </authorList>
    </citation>
    <scope>NUCLEOTIDE SEQUENCE [LARGE SCALE GENOMIC DNA]</scope>
    <source>
        <strain evidence="3 4">1757</strain>
    </source>
</reference>
<keyword evidence="1" id="KW-0732">Signal</keyword>
<dbReference type="PROSITE" id="PS51819">
    <property type="entry name" value="VOC"/>
    <property type="match status" value="1"/>
</dbReference>
<evidence type="ECO:0000256" key="1">
    <source>
        <dbReference type="SAM" id="SignalP"/>
    </source>
</evidence>
<gene>
    <name evidence="3" type="ORF">ABIE04_000117</name>
</gene>
<dbReference type="InterPro" id="IPR037523">
    <property type="entry name" value="VOC_core"/>
</dbReference>
<organism evidence="3 4">
    <name type="scientific">Rhodanobacter soli</name>
    <dbReference type="NCBI Taxonomy" id="590609"/>
    <lineage>
        <taxon>Bacteria</taxon>
        <taxon>Pseudomonadati</taxon>
        <taxon>Pseudomonadota</taxon>
        <taxon>Gammaproteobacteria</taxon>
        <taxon>Lysobacterales</taxon>
        <taxon>Rhodanobacteraceae</taxon>
        <taxon>Rhodanobacter</taxon>
    </lineage>
</organism>
<dbReference type="EMBL" id="JBEPSD010000001">
    <property type="protein sequence ID" value="MET4567790.1"/>
    <property type="molecule type" value="Genomic_DNA"/>
</dbReference>
<dbReference type="InterPro" id="IPR004360">
    <property type="entry name" value="Glyas_Fos-R_dOase_dom"/>
</dbReference>
<dbReference type="Gene3D" id="3.10.180.10">
    <property type="entry name" value="2,3-Dihydroxybiphenyl 1,2-Dioxygenase, domain 1"/>
    <property type="match status" value="1"/>
</dbReference>
<protein>
    <submittedName>
        <fullName evidence="3">Catechol 2,3-dioxygenase-like lactoylglutathione lyase family enzyme</fullName>
    </submittedName>
</protein>
<evidence type="ECO:0000259" key="2">
    <source>
        <dbReference type="PROSITE" id="PS51819"/>
    </source>
</evidence>
<evidence type="ECO:0000313" key="3">
    <source>
        <dbReference type="EMBL" id="MET4567790.1"/>
    </source>
</evidence>
<dbReference type="InterPro" id="IPR029068">
    <property type="entry name" value="Glyas_Bleomycin-R_OHBP_Dase"/>
</dbReference>
<accession>A0ABV2PS05</accession>
<feature type="domain" description="VOC" evidence="2">
    <location>
        <begin position="28"/>
        <end position="158"/>
    </location>
</feature>
<comment type="caution">
    <text evidence="3">The sequence shown here is derived from an EMBL/GenBank/DDBJ whole genome shotgun (WGS) entry which is preliminary data.</text>
</comment>
<feature type="signal peptide" evidence="1">
    <location>
        <begin position="1"/>
        <end position="23"/>
    </location>
</feature>
<dbReference type="SUPFAM" id="SSF54593">
    <property type="entry name" value="Glyoxalase/Bleomycin resistance protein/Dihydroxybiphenyl dioxygenase"/>
    <property type="match status" value="1"/>
</dbReference>
<name>A0ABV2PS05_9GAMM</name>
<evidence type="ECO:0000313" key="4">
    <source>
        <dbReference type="Proteomes" id="UP001549251"/>
    </source>
</evidence>
<sequence length="174" mass="17723">MGKSLLLFLAFSLAAVAPSGVRAATLYGGDYARIGVPDLEQAVAFFQDVLDCRLIGPESAAAEATPGDASPSRLLSCDAGSVVELFDNHGVSPSPASGRTDQPLQFVSDDVQHASAWLRHAGVGVNGSPHRLTSGPLAGRMALDFVSPWGLRLQLLGNDASAPAGGALATVDGG</sequence>